<dbReference type="AlphaFoldDB" id="A0A1H2W9Y4"/>
<dbReference type="EMBL" id="FNNF01000050">
    <property type="protein sequence ID" value="SDW77337.1"/>
    <property type="molecule type" value="Genomic_DNA"/>
</dbReference>
<proteinExistence type="predicted"/>
<evidence type="ECO:0000313" key="1">
    <source>
        <dbReference type="EMBL" id="SDW77337.1"/>
    </source>
</evidence>
<organism evidence="1 2">
    <name type="scientific">Kandleria vitulina</name>
    <dbReference type="NCBI Taxonomy" id="1630"/>
    <lineage>
        <taxon>Bacteria</taxon>
        <taxon>Bacillati</taxon>
        <taxon>Bacillota</taxon>
        <taxon>Erysipelotrichia</taxon>
        <taxon>Erysipelotrichales</taxon>
        <taxon>Coprobacillaceae</taxon>
        <taxon>Kandleria</taxon>
    </lineage>
</organism>
<name>A0A1H2W9Y4_9FIRM</name>
<dbReference type="Proteomes" id="UP000182429">
    <property type="component" value="Unassembled WGS sequence"/>
</dbReference>
<dbReference type="RefSeq" id="WP_202969279.1">
    <property type="nucleotide sequence ID" value="NZ_FNNF01000050.1"/>
</dbReference>
<sequence>MNNTQKKDLRNLGYYHGFKGYRFIREDKNRIAFSSFDEVIALNNFDMQLKALLYPKVLFIETALKNYLIEALLDHSQSDVFNEIYNRSLTDYKSYTGKKNYKVHYSRRLKLKRKIYDALIRDYGKKSVVSHFFDTDRQIPIWAIFETLSLGEFGTLFSCSCTEVKVYVSSVLHLPTNRNSNGLIVQHFIFAIKDLRNALAHNNVIFDTRFKTSEIPNMLKNYLQEEMGIREIDYKYIDSYIIMITYFLIHMGESKKSCYEFVDSYINLTEMLRKELPVDICNKILSTNHKNNMERTKKFIESE</sequence>
<dbReference type="Pfam" id="PF07751">
    <property type="entry name" value="Abi_2"/>
    <property type="match status" value="1"/>
</dbReference>
<dbReference type="InterPro" id="IPR011664">
    <property type="entry name" value="Abi_system_AbiD/AbiF-like"/>
</dbReference>
<evidence type="ECO:0000313" key="2">
    <source>
        <dbReference type="Proteomes" id="UP000182429"/>
    </source>
</evidence>
<reference evidence="1 2" key="1">
    <citation type="submission" date="2016-10" db="EMBL/GenBank/DDBJ databases">
        <authorList>
            <person name="de Groot N.N."/>
        </authorList>
    </citation>
    <scope>NUCLEOTIDE SEQUENCE [LARGE SCALE GENOMIC DNA]</scope>
    <source>
        <strain evidence="1 2">S3b</strain>
    </source>
</reference>
<protein>
    <submittedName>
        <fullName evidence="1">Abortive infection bacteriophage resistance protein</fullName>
    </submittedName>
</protein>
<accession>A0A1H2W9Y4</accession>
<gene>
    <name evidence="1" type="ORF">SAMN04487759_1502</name>
</gene>